<keyword evidence="1" id="KW-0812">Transmembrane</keyword>
<proteinExistence type="predicted"/>
<sequence>MGEILDSKKKLPGKDGTAKFIIFLIISSILVGIFSLFMAGVASIRNDIAYDNYESVSNIYTPLEQSAPTLNALAEDSDFLFGRDIQIESYTLQKYVENTYLKATSGNVVINADFVKKGLVYQPSYETQFYATYTLVNTLDEPSIISFDFPFPVNTASSEISNAKLIVDGVEVENAKANISYYQEDYYGDYYYEQTDGLRWEGEVPANSEVLVEVSYDTVGLSLFRYEGIENTQGSQDFNFTVTINGTRAYDVNQGLSVDNREFGDKSVTLTWEKPDLYSRPLIDVEVGDKLNPSTQVSRVYLTMMPIYVIFMLIMHYLTKKFGKGVQIFDLFLISVLFVIYFPLVHYLSSFTVDPTIDVFAGLSSVATFSMPLYGAFFVSWALIGGLMYYFLGRTAGFKFATKFGIPTFVLFIGFFPLVVTVPEYSMLLVLIGFTAFTAIIIQLRVKMMDN</sequence>
<accession>A0A955L4U5</accession>
<feature type="transmembrane region" description="Helical" evidence="1">
    <location>
        <begin position="373"/>
        <end position="392"/>
    </location>
</feature>
<evidence type="ECO:0000256" key="1">
    <source>
        <dbReference type="SAM" id="Phobius"/>
    </source>
</evidence>
<feature type="transmembrane region" description="Helical" evidence="1">
    <location>
        <begin position="300"/>
        <end position="319"/>
    </location>
</feature>
<evidence type="ECO:0000313" key="2">
    <source>
        <dbReference type="EMBL" id="MCA9382877.1"/>
    </source>
</evidence>
<organism evidence="2 3">
    <name type="scientific">Candidatus Dojkabacteria bacterium</name>
    <dbReference type="NCBI Taxonomy" id="2099670"/>
    <lineage>
        <taxon>Bacteria</taxon>
        <taxon>Candidatus Dojkabacteria</taxon>
    </lineage>
</organism>
<reference evidence="2" key="1">
    <citation type="submission" date="2020-04" db="EMBL/GenBank/DDBJ databases">
        <authorList>
            <person name="Zhang T."/>
        </authorList>
    </citation>
    <scope>NUCLEOTIDE SEQUENCE</scope>
    <source>
        <strain evidence="2">HKST-UBA14</strain>
    </source>
</reference>
<feature type="transmembrane region" description="Helical" evidence="1">
    <location>
        <begin position="331"/>
        <end position="353"/>
    </location>
</feature>
<dbReference type="Proteomes" id="UP000783287">
    <property type="component" value="Unassembled WGS sequence"/>
</dbReference>
<evidence type="ECO:0000313" key="3">
    <source>
        <dbReference type="Proteomes" id="UP000783287"/>
    </source>
</evidence>
<feature type="transmembrane region" description="Helical" evidence="1">
    <location>
        <begin position="20"/>
        <end position="42"/>
    </location>
</feature>
<dbReference type="AlphaFoldDB" id="A0A955L4U5"/>
<feature type="transmembrane region" description="Helical" evidence="1">
    <location>
        <begin position="404"/>
        <end position="422"/>
    </location>
</feature>
<dbReference type="EMBL" id="JAGQLK010000010">
    <property type="protein sequence ID" value="MCA9382877.1"/>
    <property type="molecule type" value="Genomic_DNA"/>
</dbReference>
<name>A0A955L4U5_9BACT</name>
<keyword evidence="1" id="KW-1133">Transmembrane helix</keyword>
<gene>
    <name evidence="2" type="ORF">KC909_00790</name>
</gene>
<reference evidence="2" key="2">
    <citation type="journal article" date="2021" name="Microbiome">
        <title>Successional dynamics and alternative stable states in a saline activated sludge microbial community over 9 years.</title>
        <authorList>
            <person name="Wang Y."/>
            <person name="Ye J."/>
            <person name="Ju F."/>
            <person name="Liu L."/>
            <person name="Boyd J.A."/>
            <person name="Deng Y."/>
            <person name="Parks D.H."/>
            <person name="Jiang X."/>
            <person name="Yin X."/>
            <person name="Woodcroft B.J."/>
            <person name="Tyson G.W."/>
            <person name="Hugenholtz P."/>
            <person name="Polz M.F."/>
            <person name="Zhang T."/>
        </authorList>
    </citation>
    <scope>NUCLEOTIDE SEQUENCE</scope>
    <source>
        <strain evidence="2">HKST-UBA14</strain>
    </source>
</reference>
<comment type="caution">
    <text evidence="2">The sequence shown here is derived from an EMBL/GenBank/DDBJ whole genome shotgun (WGS) entry which is preliminary data.</text>
</comment>
<feature type="transmembrane region" description="Helical" evidence="1">
    <location>
        <begin position="428"/>
        <end position="446"/>
    </location>
</feature>
<protein>
    <submittedName>
        <fullName evidence="2">Uncharacterized protein</fullName>
    </submittedName>
</protein>
<keyword evidence="1" id="KW-0472">Membrane</keyword>